<feature type="compositionally biased region" description="Basic and acidic residues" evidence="1">
    <location>
        <begin position="71"/>
        <end position="84"/>
    </location>
</feature>
<dbReference type="KEGG" id="svp:Pan189_35350"/>
<keyword evidence="2" id="KW-0812">Transmembrane</keyword>
<reference evidence="3 4" key="1">
    <citation type="submission" date="2019-02" db="EMBL/GenBank/DDBJ databases">
        <title>Deep-cultivation of Planctomycetes and their phenomic and genomic characterization uncovers novel biology.</title>
        <authorList>
            <person name="Wiegand S."/>
            <person name="Jogler M."/>
            <person name="Boedeker C."/>
            <person name="Pinto D."/>
            <person name="Vollmers J."/>
            <person name="Rivas-Marin E."/>
            <person name="Kohn T."/>
            <person name="Peeters S.H."/>
            <person name="Heuer A."/>
            <person name="Rast P."/>
            <person name="Oberbeckmann S."/>
            <person name="Bunk B."/>
            <person name="Jeske O."/>
            <person name="Meyerdierks A."/>
            <person name="Storesund J.E."/>
            <person name="Kallscheuer N."/>
            <person name="Luecker S."/>
            <person name="Lage O.M."/>
            <person name="Pohl T."/>
            <person name="Merkel B.J."/>
            <person name="Hornburger P."/>
            <person name="Mueller R.-W."/>
            <person name="Bruemmer F."/>
            <person name="Labrenz M."/>
            <person name="Spormann A.M."/>
            <person name="Op den Camp H."/>
            <person name="Overmann J."/>
            <person name="Amann R."/>
            <person name="Jetten M.S.M."/>
            <person name="Mascher T."/>
            <person name="Medema M.H."/>
            <person name="Devos D.P."/>
            <person name="Kaster A.-K."/>
            <person name="Ovreas L."/>
            <person name="Rohde M."/>
            <person name="Galperin M.Y."/>
            <person name="Jogler C."/>
        </authorList>
    </citation>
    <scope>NUCLEOTIDE SEQUENCE [LARGE SCALE GENOMIC DNA]</scope>
    <source>
        <strain evidence="3 4">Pan189</strain>
    </source>
</reference>
<feature type="region of interest" description="Disordered" evidence="1">
    <location>
        <begin position="33"/>
        <end position="146"/>
    </location>
</feature>
<sequence length="217" mass="24501">MMLFADGIQVVISVVVLIIGFIGWLMQIAGQQNQPKQQARRPRPPRPNAGGPQAGGGDRLRDEIEVFLNEVSDRPDGGPKERPARPRPAAFNDEIAIEVIEEEPTPRPAPKRKPGRPAEKREHLHSELEDRHLKKMERSEFDDVKRHVGEYMPHSESSRAESAFGDQPMTGVRKETFRSSLAPQTSADIRAVFEDPTRVREAIVVSEILQKPRVLRR</sequence>
<name>A0A517R5H8_9PLAN</name>
<feature type="compositionally biased region" description="Basic and acidic residues" evidence="1">
    <location>
        <begin position="116"/>
        <end position="146"/>
    </location>
</feature>
<proteinExistence type="predicted"/>
<keyword evidence="2" id="KW-1133">Transmembrane helix</keyword>
<dbReference type="Proteomes" id="UP000317318">
    <property type="component" value="Chromosome"/>
</dbReference>
<dbReference type="EMBL" id="CP036268">
    <property type="protein sequence ID" value="QDT39132.1"/>
    <property type="molecule type" value="Genomic_DNA"/>
</dbReference>
<dbReference type="RefSeq" id="WP_145365298.1">
    <property type="nucleotide sequence ID" value="NZ_CP036268.1"/>
</dbReference>
<evidence type="ECO:0000256" key="1">
    <source>
        <dbReference type="SAM" id="MobiDB-lite"/>
    </source>
</evidence>
<evidence type="ECO:0000313" key="4">
    <source>
        <dbReference type="Proteomes" id="UP000317318"/>
    </source>
</evidence>
<evidence type="ECO:0000313" key="3">
    <source>
        <dbReference type="EMBL" id="QDT39132.1"/>
    </source>
</evidence>
<organism evidence="3 4">
    <name type="scientific">Stratiformator vulcanicus</name>
    <dbReference type="NCBI Taxonomy" id="2527980"/>
    <lineage>
        <taxon>Bacteria</taxon>
        <taxon>Pseudomonadati</taxon>
        <taxon>Planctomycetota</taxon>
        <taxon>Planctomycetia</taxon>
        <taxon>Planctomycetales</taxon>
        <taxon>Planctomycetaceae</taxon>
        <taxon>Stratiformator</taxon>
    </lineage>
</organism>
<gene>
    <name evidence="3" type="ORF">Pan189_35350</name>
</gene>
<keyword evidence="2" id="KW-0472">Membrane</keyword>
<protein>
    <submittedName>
        <fullName evidence="3">Uncharacterized protein</fullName>
    </submittedName>
</protein>
<dbReference type="AlphaFoldDB" id="A0A517R5H8"/>
<evidence type="ECO:0000256" key="2">
    <source>
        <dbReference type="SAM" id="Phobius"/>
    </source>
</evidence>
<feature type="transmembrane region" description="Helical" evidence="2">
    <location>
        <begin position="7"/>
        <end position="26"/>
    </location>
</feature>
<keyword evidence="4" id="KW-1185">Reference proteome</keyword>
<accession>A0A517R5H8</accession>